<proteinExistence type="predicted"/>
<name>A0AAN8YG34_SOLBU</name>
<evidence type="ECO:0000256" key="1">
    <source>
        <dbReference type="SAM" id="MobiDB-lite"/>
    </source>
</evidence>
<gene>
    <name evidence="2" type="ORF">RDI58_010148</name>
</gene>
<sequence length="20" mass="2444">MLNISHSLMTLHKQNPWKKH</sequence>
<comment type="caution">
    <text evidence="2">The sequence shown here is derived from an EMBL/GenBank/DDBJ whole genome shotgun (WGS) entry which is preliminary data.</text>
</comment>
<protein>
    <submittedName>
        <fullName evidence="2">Uncharacterized protein</fullName>
    </submittedName>
</protein>
<accession>A0AAN8YG34</accession>
<dbReference type="Proteomes" id="UP001371456">
    <property type="component" value="Unassembled WGS sequence"/>
</dbReference>
<evidence type="ECO:0000313" key="2">
    <source>
        <dbReference type="EMBL" id="KAK6791067.1"/>
    </source>
</evidence>
<keyword evidence="3" id="KW-1185">Reference proteome</keyword>
<organism evidence="2 3">
    <name type="scientific">Solanum bulbocastanum</name>
    <name type="common">Wild potato</name>
    <dbReference type="NCBI Taxonomy" id="147425"/>
    <lineage>
        <taxon>Eukaryota</taxon>
        <taxon>Viridiplantae</taxon>
        <taxon>Streptophyta</taxon>
        <taxon>Embryophyta</taxon>
        <taxon>Tracheophyta</taxon>
        <taxon>Spermatophyta</taxon>
        <taxon>Magnoliopsida</taxon>
        <taxon>eudicotyledons</taxon>
        <taxon>Gunneridae</taxon>
        <taxon>Pentapetalae</taxon>
        <taxon>asterids</taxon>
        <taxon>lamiids</taxon>
        <taxon>Solanales</taxon>
        <taxon>Solanaceae</taxon>
        <taxon>Solanoideae</taxon>
        <taxon>Solaneae</taxon>
        <taxon>Solanum</taxon>
    </lineage>
</organism>
<dbReference type="AlphaFoldDB" id="A0AAN8YG34"/>
<dbReference type="EMBL" id="JBANQN010000004">
    <property type="protein sequence ID" value="KAK6791067.1"/>
    <property type="molecule type" value="Genomic_DNA"/>
</dbReference>
<feature type="region of interest" description="Disordered" evidence="1">
    <location>
        <begin position="1"/>
        <end position="20"/>
    </location>
</feature>
<evidence type="ECO:0000313" key="3">
    <source>
        <dbReference type="Proteomes" id="UP001371456"/>
    </source>
</evidence>
<reference evidence="2 3" key="1">
    <citation type="submission" date="2024-02" db="EMBL/GenBank/DDBJ databases">
        <title>de novo genome assembly of Solanum bulbocastanum strain 11H21.</title>
        <authorList>
            <person name="Hosaka A.J."/>
        </authorList>
    </citation>
    <scope>NUCLEOTIDE SEQUENCE [LARGE SCALE GENOMIC DNA]</scope>
    <source>
        <tissue evidence="2">Young leaves</tissue>
    </source>
</reference>